<accession>A0A645FYU5</accession>
<dbReference type="Pfam" id="PF13470">
    <property type="entry name" value="PIN_3"/>
    <property type="match status" value="1"/>
</dbReference>
<dbReference type="EMBL" id="VSSQ01064072">
    <property type="protein sequence ID" value="MPN17044.1"/>
    <property type="molecule type" value="Genomic_DNA"/>
</dbReference>
<organism evidence="2">
    <name type="scientific">bioreactor metagenome</name>
    <dbReference type="NCBI Taxonomy" id="1076179"/>
    <lineage>
        <taxon>unclassified sequences</taxon>
        <taxon>metagenomes</taxon>
        <taxon>ecological metagenomes</taxon>
    </lineage>
</organism>
<protein>
    <recommendedName>
        <fullName evidence="1">PIN domain-containing protein</fullName>
    </recommendedName>
</protein>
<evidence type="ECO:0000313" key="2">
    <source>
        <dbReference type="EMBL" id="MPN17044.1"/>
    </source>
</evidence>
<dbReference type="AlphaFoldDB" id="A0A645FYU5"/>
<evidence type="ECO:0000259" key="1">
    <source>
        <dbReference type="Pfam" id="PF13470"/>
    </source>
</evidence>
<name>A0A645FYU5_9ZZZZ</name>
<gene>
    <name evidence="2" type="ORF">SDC9_164393</name>
</gene>
<dbReference type="InterPro" id="IPR002716">
    <property type="entry name" value="PIN_dom"/>
</dbReference>
<proteinExistence type="predicted"/>
<feature type="domain" description="PIN" evidence="1">
    <location>
        <begin position="3"/>
        <end position="74"/>
    </location>
</feature>
<sequence>MTFANTHYLLSKELNSNEARKILIKFKLLVSVLPLDDKILGLVLSSDFNDFEDAIQYYTALENKLNIIITRNKKDFKTSKLPVLTAKEYLNR</sequence>
<dbReference type="InterPro" id="IPR029060">
    <property type="entry name" value="PIN-like_dom_sf"/>
</dbReference>
<comment type="caution">
    <text evidence="2">The sequence shown here is derived from an EMBL/GenBank/DDBJ whole genome shotgun (WGS) entry which is preliminary data.</text>
</comment>
<reference evidence="2" key="1">
    <citation type="submission" date="2019-08" db="EMBL/GenBank/DDBJ databases">
        <authorList>
            <person name="Kucharzyk K."/>
            <person name="Murdoch R.W."/>
            <person name="Higgins S."/>
            <person name="Loffler F."/>
        </authorList>
    </citation>
    <scope>NUCLEOTIDE SEQUENCE</scope>
</reference>
<dbReference type="SUPFAM" id="SSF88723">
    <property type="entry name" value="PIN domain-like"/>
    <property type="match status" value="1"/>
</dbReference>